<feature type="compositionally biased region" description="Acidic residues" evidence="1">
    <location>
        <begin position="7"/>
        <end position="17"/>
    </location>
</feature>
<evidence type="ECO:0000256" key="1">
    <source>
        <dbReference type="SAM" id="MobiDB-lite"/>
    </source>
</evidence>
<evidence type="ECO:0000313" key="3">
    <source>
        <dbReference type="Proteomes" id="UP001597353"/>
    </source>
</evidence>
<proteinExistence type="predicted"/>
<sequence>MQHPDGSMDEDEEETGEADLWFLPGPPEDEPPGGPLLPPLPRAGPAEGALVAEWGRAEAALAPALARAAARLGALDDRLMRGPSGWRHRLALREAAELSWLSGDRVGPDRMALWLALRLSGVQDDALALSRLGWAVRRLTGGPGPEAGLAEFLGRHDPAQPPDHVDPGQGVPEPLADRVAAWAASMDLGADLHPITRAAMGFHLWPVAGLPGEGALEPAVTAARLATAECTGGAVFAPLALGGAAGLRGAGMGAGAGSGGITDRLARWYDGHVTATLAAMRELDRLEVWRRRAEEVTATLSGRTPRRLLDAFASWPHLSAPMAEHLTGASRAAVQRNITWFEARGLVREVTGQGRYRFWRADL</sequence>
<accession>A0ABW4S135</accession>
<comment type="caution">
    <text evidence="2">The sequence shown here is derived from an EMBL/GenBank/DDBJ whole genome shotgun (WGS) entry which is preliminary data.</text>
</comment>
<feature type="region of interest" description="Disordered" evidence="1">
    <location>
        <begin position="1"/>
        <end position="44"/>
    </location>
</feature>
<keyword evidence="3" id="KW-1185">Reference proteome</keyword>
<feature type="compositionally biased region" description="Pro residues" evidence="1">
    <location>
        <begin position="32"/>
        <end position="42"/>
    </location>
</feature>
<dbReference type="EMBL" id="JBHUGH010000001">
    <property type="protein sequence ID" value="MFD1910788.1"/>
    <property type="molecule type" value="Genomic_DNA"/>
</dbReference>
<evidence type="ECO:0000313" key="2">
    <source>
        <dbReference type="EMBL" id="MFD1910788.1"/>
    </source>
</evidence>
<reference evidence="3" key="1">
    <citation type="journal article" date="2019" name="Int. J. Syst. Evol. Microbiol.">
        <title>The Global Catalogue of Microorganisms (GCM) 10K type strain sequencing project: providing services to taxonomists for standard genome sequencing and annotation.</title>
        <authorList>
            <consortium name="The Broad Institute Genomics Platform"/>
            <consortium name="The Broad Institute Genome Sequencing Center for Infectious Disease"/>
            <person name="Wu L."/>
            <person name="Ma J."/>
        </authorList>
    </citation>
    <scope>NUCLEOTIDE SEQUENCE [LARGE SCALE GENOMIC DNA]</scope>
    <source>
        <strain evidence="3">CGMCC 4.7242</strain>
    </source>
</reference>
<name>A0ABW4S135_9RHOB</name>
<gene>
    <name evidence="2" type="ORF">ACFSGJ_01005</name>
</gene>
<dbReference type="Proteomes" id="UP001597353">
    <property type="component" value="Unassembled WGS sequence"/>
</dbReference>
<dbReference type="RefSeq" id="WP_390258713.1">
    <property type="nucleotide sequence ID" value="NZ_JBHUGH010000001.1"/>
</dbReference>
<protein>
    <recommendedName>
        <fullName evidence="4">HTH DNA binding domain-containing protein</fullName>
    </recommendedName>
</protein>
<evidence type="ECO:0008006" key="4">
    <source>
        <dbReference type="Google" id="ProtNLM"/>
    </source>
</evidence>
<organism evidence="2 3">
    <name type="scientific">Halodurantibacterium flavum</name>
    <dbReference type="NCBI Taxonomy" id="1382802"/>
    <lineage>
        <taxon>Bacteria</taxon>
        <taxon>Pseudomonadati</taxon>
        <taxon>Pseudomonadota</taxon>
        <taxon>Alphaproteobacteria</taxon>
        <taxon>Rhodobacterales</taxon>
        <taxon>Paracoccaceae</taxon>
        <taxon>Halodurantibacterium</taxon>
    </lineage>
</organism>